<feature type="domain" description="Mammalian cell entry C-terminal" evidence="3">
    <location>
        <begin position="124"/>
        <end position="322"/>
    </location>
</feature>
<sequence length="479" mass="51621">MARTAFAERPTSLKVLGVAFVALMAFFIWLTFAFFNKTFVNYDNVTLTGDKAGLNIPDNADIKLRGMIVGEVRKIESTPDGAKITLGMNPDMIDQVPANVTAEIIPKTLFGEKYVSLVAPDEPSKQHLKAGDTITRAKVPIEVETLLNDLYPLLESIDPAKLSYTLSAVSQALDGRGEKLGKTLVKLNDYLTTLNPDVPQLVTDLVQLGDVSDSYADAMPQIGRTLENTVTTGNTIVSKRAQLAAFFDEGTSLADTLTTFFKANGANMEALAKQSRSILDVEARYSSTFPCFFNGLRYLTPRASSVLRNRTVHIDLEVVPDQPTAYKADENAKIPTKAQIAATPAADVNNHARLPSGGPAGLGAVCDDLKKYQGDLKTDPWSQAKPFPTFPAQVYQLIGINNDHNGKFGKFKGNPYYDRAAVASNGLVDPSLDSVDSDEQRAMLAELAGAVAGKPGSAMPDVASIMLSPVIRGSEVSIR</sequence>
<dbReference type="AlphaFoldDB" id="A0A5C8NEN8"/>
<reference evidence="4 5" key="1">
    <citation type="submission" date="2019-06" db="EMBL/GenBank/DDBJ databases">
        <title>Aeromicrobium sp. nov., isolated from a maize field.</title>
        <authorList>
            <person name="Lin S.-Y."/>
            <person name="Tsai C.-F."/>
            <person name="Young C.-C."/>
        </authorList>
    </citation>
    <scope>NUCLEOTIDE SEQUENCE [LARGE SCALE GENOMIC DNA]</scope>
    <source>
        <strain evidence="4 5">CC-CFT486</strain>
    </source>
</reference>
<dbReference type="InterPro" id="IPR024516">
    <property type="entry name" value="Mce_C"/>
</dbReference>
<dbReference type="InterPro" id="IPR003399">
    <property type="entry name" value="Mce/MlaD"/>
</dbReference>
<comment type="caution">
    <text evidence="4">The sequence shown here is derived from an EMBL/GenBank/DDBJ whole genome shotgun (WGS) entry which is preliminary data.</text>
</comment>
<keyword evidence="1" id="KW-0472">Membrane</keyword>
<dbReference type="EMBL" id="VDUX01000005">
    <property type="protein sequence ID" value="TXL58027.1"/>
    <property type="molecule type" value="Genomic_DNA"/>
</dbReference>
<dbReference type="GO" id="GO:0005576">
    <property type="term" value="C:extracellular region"/>
    <property type="evidence" value="ECO:0007669"/>
    <property type="project" value="TreeGrafter"/>
</dbReference>
<dbReference type="OrthoDB" id="3460188at2"/>
<dbReference type="Pfam" id="PF11887">
    <property type="entry name" value="Mce4_CUP1"/>
    <property type="match status" value="1"/>
</dbReference>
<protein>
    <submittedName>
        <fullName evidence="4">MCE family protein</fullName>
    </submittedName>
</protein>
<dbReference type="Pfam" id="PF02470">
    <property type="entry name" value="MlaD"/>
    <property type="match status" value="1"/>
</dbReference>
<dbReference type="PANTHER" id="PTHR33371:SF19">
    <property type="entry name" value="MCE-FAMILY PROTEIN MCE4A"/>
    <property type="match status" value="1"/>
</dbReference>
<dbReference type="RefSeq" id="WP_147687005.1">
    <property type="nucleotide sequence ID" value="NZ_VDUX01000005.1"/>
</dbReference>
<dbReference type="NCBIfam" id="TIGR00996">
    <property type="entry name" value="Mtu_fam_mce"/>
    <property type="match status" value="1"/>
</dbReference>
<evidence type="ECO:0000259" key="3">
    <source>
        <dbReference type="Pfam" id="PF11887"/>
    </source>
</evidence>
<feature type="domain" description="Mce/MlaD" evidence="2">
    <location>
        <begin position="44"/>
        <end position="119"/>
    </location>
</feature>
<evidence type="ECO:0000259" key="2">
    <source>
        <dbReference type="Pfam" id="PF02470"/>
    </source>
</evidence>
<dbReference type="GO" id="GO:0051701">
    <property type="term" value="P:biological process involved in interaction with host"/>
    <property type="evidence" value="ECO:0007669"/>
    <property type="project" value="TreeGrafter"/>
</dbReference>
<organism evidence="4 5">
    <name type="scientific">Aeromicrobium terrae</name>
    <dbReference type="NCBI Taxonomy" id="2498846"/>
    <lineage>
        <taxon>Bacteria</taxon>
        <taxon>Bacillati</taxon>
        <taxon>Actinomycetota</taxon>
        <taxon>Actinomycetes</taxon>
        <taxon>Propionibacteriales</taxon>
        <taxon>Nocardioidaceae</taxon>
        <taxon>Aeromicrobium</taxon>
    </lineage>
</organism>
<dbReference type="InterPro" id="IPR005693">
    <property type="entry name" value="Mce"/>
</dbReference>
<evidence type="ECO:0000313" key="5">
    <source>
        <dbReference type="Proteomes" id="UP000321571"/>
    </source>
</evidence>
<name>A0A5C8NEN8_9ACTN</name>
<dbReference type="InterPro" id="IPR052336">
    <property type="entry name" value="MlaD_Phospholipid_Transporter"/>
</dbReference>
<dbReference type="Proteomes" id="UP000321571">
    <property type="component" value="Unassembled WGS sequence"/>
</dbReference>
<feature type="transmembrane region" description="Helical" evidence="1">
    <location>
        <begin position="12"/>
        <end position="35"/>
    </location>
</feature>
<evidence type="ECO:0000256" key="1">
    <source>
        <dbReference type="SAM" id="Phobius"/>
    </source>
</evidence>
<proteinExistence type="predicted"/>
<keyword evidence="1" id="KW-1133">Transmembrane helix</keyword>
<dbReference type="PANTHER" id="PTHR33371">
    <property type="entry name" value="INTERMEMBRANE PHOSPHOLIPID TRANSPORT SYSTEM BINDING PROTEIN MLAD-RELATED"/>
    <property type="match status" value="1"/>
</dbReference>
<gene>
    <name evidence="4" type="ORF">FHP06_11935</name>
</gene>
<accession>A0A5C8NEN8</accession>
<keyword evidence="1" id="KW-0812">Transmembrane</keyword>
<evidence type="ECO:0000313" key="4">
    <source>
        <dbReference type="EMBL" id="TXL58027.1"/>
    </source>
</evidence>
<keyword evidence="5" id="KW-1185">Reference proteome</keyword>